<name>A0AAW0CUZ2_9AGAR</name>
<evidence type="ECO:0000256" key="1">
    <source>
        <dbReference type="SAM" id="Phobius"/>
    </source>
</evidence>
<proteinExistence type="predicted"/>
<keyword evidence="1" id="KW-0472">Membrane</keyword>
<keyword evidence="1" id="KW-1133">Transmembrane helix</keyword>
<keyword evidence="1" id="KW-0812">Transmembrane</keyword>
<gene>
    <name evidence="2" type="ORF">VNI00_008363</name>
</gene>
<feature type="transmembrane region" description="Helical" evidence="1">
    <location>
        <begin position="12"/>
        <end position="31"/>
    </location>
</feature>
<organism evidence="2 3">
    <name type="scientific">Paramarasmius palmivorus</name>
    <dbReference type="NCBI Taxonomy" id="297713"/>
    <lineage>
        <taxon>Eukaryota</taxon>
        <taxon>Fungi</taxon>
        <taxon>Dikarya</taxon>
        <taxon>Basidiomycota</taxon>
        <taxon>Agaricomycotina</taxon>
        <taxon>Agaricomycetes</taxon>
        <taxon>Agaricomycetidae</taxon>
        <taxon>Agaricales</taxon>
        <taxon>Marasmiineae</taxon>
        <taxon>Marasmiaceae</taxon>
        <taxon>Paramarasmius</taxon>
    </lineage>
</organism>
<evidence type="ECO:0000313" key="3">
    <source>
        <dbReference type="Proteomes" id="UP001383192"/>
    </source>
</evidence>
<feature type="transmembrane region" description="Helical" evidence="1">
    <location>
        <begin position="81"/>
        <end position="102"/>
    </location>
</feature>
<evidence type="ECO:0008006" key="4">
    <source>
        <dbReference type="Google" id="ProtNLM"/>
    </source>
</evidence>
<evidence type="ECO:0000313" key="2">
    <source>
        <dbReference type="EMBL" id="KAK7043751.1"/>
    </source>
</evidence>
<protein>
    <recommendedName>
        <fullName evidence="4">Tetraspanin</fullName>
    </recommendedName>
</protein>
<sequence>MVSKVLMGIWAFLDFCLLGSGIIAIVFSILWRKPDILMNMVITEGNLNSGMALGIILLITFAFSIGAIVQRNHVTIGLVILNYLLVLNSLAIIAIGTFVWIATLRERDDFHKVYANVPPQTRQFIQDKFSCCGYFNGADLVEDSTFCTLTKRTFINALDPNDVNNSKFFCVTPVTNFADVTLNNIFTTVYGFMAVVLCLLLASLCVINMRKEEERFKRIDSKRGGRGFV</sequence>
<feature type="transmembrane region" description="Helical" evidence="1">
    <location>
        <begin position="51"/>
        <end position="69"/>
    </location>
</feature>
<feature type="transmembrane region" description="Helical" evidence="1">
    <location>
        <begin position="189"/>
        <end position="209"/>
    </location>
</feature>
<reference evidence="2 3" key="1">
    <citation type="submission" date="2024-01" db="EMBL/GenBank/DDBJ databases">
        <title>A draft genome for a cacao thread blight-causing isolate of Paramarasmius palmivorus.</title>
        <authorList>
            <person name="Baruah I.K."/>
            <person name="Bukari Y."/>
            <person name="Amoako-Attah I."/>
            <person name="Meinhardt L.W."/>
            <person name="Bailey B.A."/>
            <person name="Cohen S.P."/>
        </authorList>
    </citation>
    <scope>NUCLEOTIDE SEQUENCE [LARGE SCALE GENOMIC DNA]</scope>
    <source>
        <strain evidence="2 3">GH-12</strain>
    </source>
</reference>
<dbReference type="AlphaFoldDB" id="A0AAW0CUZ2"/>
<accession>A0AAW0CUZ2</accession>
<comment type="caution">
    <text evidence="2">The sequence shown here is derived from an EMBL/GenBank/DDBJ whole genome shotgun (WGS) entry which is preliminary data.</text>
</comment>
<keyword evidence="3" id="KW-1185">Reference proteome</keyword>
<dbReference type="Proteomes" id="UP001383192">
    <property type="component" value="Unassembled WGS sequence"/>
</dbReference>
<dbReference type="EMBL" id="JAYKXP010000028">
    <property type="protein sequence ID" value="KAK7043751.1"/>
    <property type="molecule type" value="Genomic_DNA"/>
</dbReference>